<accession>A0A9E8RUW8</accession>
<keyword evidence="5" id="KW-1185">Reference proteome</keyword>
<organism evidence="4 5">
    <name type="scientific">Fervidibacillus albus</name>
    <dbReference type="NCBI Taxonomy" id="2980026"/>
    <lineage>
        <taxon>Bacteria</taxon>
        <taxon>Bacillati</taxon>
        <taxon>Bacillota</taxon>
        <taxon>Bacilli</taxon>
        <taxon>Bacillales</taxon>
        <taxon>Bacillaceae</taxon>
        <taxon>Fervidibacillus</taxon>
    </lineage>
</organism>
<feature type="domain" description="Ferritin/DPS" evidence="3">
    <location>
        <begin position="8"/>
        <end position="144"/>
    </location>
</feature>
<dbReference type="InterPro" id="IPR012347">
    <property type="entry name" value="Ferritin-like"/>
</dbReference>
<dbReference type="SUPFAM" id="SSF47240">
    <property type="entry name" value="Ferritin-like"/>
    <property type="match status" value="1"/>
</dbReference>
<dbReference type="EMBL" id="CP106878">
    <property type="protein sequence ID" value="WAA10050.1"/>
    <property type="molecule type" value="Genomic_DNA"/>
</dbReference>
<dbReference type="Pfam" id="PF00210">
    <property type="entry name" value="Ferritin"/>
    <property type="match status" value="1"/>
</dbReference>
<evidence type="ECO:0000256" key="1">
    <source>
        <dbReference type="ARBA" id="ARBA00009497"/>
    </source>
</evidence>
<dbReference type="InterPro" id="IPR009078">
    <property type="entry name" value="Ferritin-like_SF"/>
</dbReference>
<dbReference type="InterPro" id="IPR008331">
    <property type="entry name" value="Ferritin_DPS_dom"/>
</dbReference>
<dbReference type="Gene3D" id="1.20.1260.10">
    <property type="match status" value="1"/>
</dbReference>
<reference evidence="4" key="1">
    <citation type="submission" date="2022-09" db="EMBL/GenBank/DDBJ databases">
        <title>Complete Genomes of Fervidibacillus albus and Fervidibacillus halotolerans isolated from tidal flat sediments.</title>
        <authorList>
            <person name="Kwon K.K."/>
            <person name="Yang S.-H."/>
            <person name="Park M.J."/>
            <person name="Oh H.-M."/>
        </authorList>
    </citation>
    <scope>NUCLEOTIDE SEQUENCE</scope>
    <source>
        <strain evidence="4">MEBiC13591</strain>
    </source>
</reference>
<proteinExistence type="inferred from homology"/>
<evidence type="ECO:0000256" key="2">
    <source>
        <dbReference type="RuleBase" id="RU003875"/>
    </source>
</evidence>
<dbReference type="CDD" id="cd01043">
    <property type="entry name" value="DPS"/>
    <property type="match status" value="1"/>
</dbReference>
<evidence type="ECO:0000313" key="5">
    <source>
        <dbReference type="Proteomes" id="UP001164718"/>
    </source>
</evidence>
<dbReference type="PANTHER" id="PTHR42932:SF1">
    <property type="entry name" value="GENERAL STRESS PROTEIN 20U"/>
    <property type="match status" value="1"/>
</dbReference>
<comment type="similarity">
    <text evidence="1 2">Belongs to the Dps family.</text>
</comment>
<dbReference type="PIRSF" id="PIRSF005900">
    <property type="entry name" value="Dps"/>
    <property type="match status" value="1"/>
</dbReference>
<dbReference type="PROSITE" id="PS00818">
    <property type="entry name" value="DPS_1"/>
    <property type="match status" value="1"/>
</dbReference>
<dbReference type="RefSeq" id="WP_275417832.1">
    <property type="nucleotide sequence ID" value="NZ_CP106878.1"/>
</dbReference>
<dbReference type="GO" id="GO:0008199">
    <property type="term" value="F:ferric iron binding"/>
    <property type="evidence" value="ECO:0007669"/>
    <property type="project" value="InterPro"/>
</dbReference>
<evidence type="ECO:0000313" key="4">
    <source>
        <dbReference type="EMBL" id="WAA10050.1"/>
    </source>
</evidence>
<dbReference type="GO" id="GO:0016722">
    <property type="term" value="F:oxidoreductase activity, acting on metal ions"/>
    <property type="evidence" value="ECO:0007669"/>
    <property type="project" value="InterPro"/>
</dbReference>
<dbReference type="Proteomes" id="UP001164718">
    <property type="component" value="Chromosome"/>
</dbReference>
<dbReference type="KEGG" id="faf:OE104_01495"/>
<dbReference type="InterPro" id="IPR002177">
    <property type="entry name" value="DPS_DNA-bd"/>
</dbReference>
<dbReference type="PRINTS" id="PR01346">
    <property type="entry name" value="HELNAPAPROT"/>
</dbReference>
<dbReference type="InterPro" id="IPR023188">
    <property type="entry name" value="DPS_DNA-bd_CS"/>
</dbReference>
<gene>
    <name evidence="4" type="ORF">OE104_01495</name>
</gene>
<protein>
    <submittedName>
        <fullName evidence="4">DNA starvation/stationary phase protection protein</fullName>
    </submittedName>
</protein>
<evidence type="ECO:0000259" key="3">
    <source>
        <dbReference type="Pfam" id="PF00210"/>
    </source>
</evidence>
<name>A0A9E8RUW8_9BACI</name>
<sequence>MNVELKHNLNVLTANFSVMYMKLHHFHWFVKGPQFFSLHEKFESLYNEATGYVDELAERLLTLEETPISTLKECLELSTIEEAKRVGTDKEMVQEVIDDFQAIDQLLHKTMELAQKDDDEVTNDLLVGISNNIQKHIWMLRAYIG</sequence>
<dbReference type="PANTHER" id="PTHR42932">
    <property type="entry name" value="GENERAL STRESS PROTEIN 20U"/>
    <property type="match status" value="1"/>
</dbReference>
<dbReference type="AlphaFoldDB" id="A0A9E8RUW8"/>